<gene>
    <name evidence="1" type="ORF">HFQ13_12760</name>
</gene>
<dbReference type="AlphaFoldDB" id="A0AAE3CKS5"/>
<dbReference type="EMBL" id="JAAXYO010000182">
    <property type="protein sequence ID" value="MBU2789064.1"/>
    <property type="molecule type" value="Genomic_DNA"/>
</dbReference>
<sequence>MAKIRNPADKVAILFVAALVLIGGLALYFHEMHSAITDLRSGILAGAKQAESRIHSMAGTQTVPTSKSLRIVGKIQKGNQSDYVAAGLSGEYVVIPATDCRTESVGPVCAYHGVMVTRSSGERT</sequence>
<proteinExistence type="predicted"/>
<dbReference type="Proteomes" id="UP001197378">
    <property type="component" value="Unassembled WGS sequence"/>
</dbReference>
<name>A0AAE3CKS5_9PROT</name>
<comment type="caution">
    <text evidence="1">The sequence shown here is derived from an EMBL/GenBank/DDBJ whole genome shotgun (WGS) entry which is preliminary data.</text>
</comment>
<protein>
    <submittedName>
        <fullName evidence="1">Uncharacterized protein</fullName>
    </submittedName>
</protein>
<dbReference type="RefSeq" id="WP_215872585.1">
    <property type="nucleotide sequence ID" value="NZ_JAAXYO010000182.1"/>
</dbReference>
<evidence type="ECO:0000313" key="1">
    <source>
        <dbReference type="EMBL" id="MBU2789064.1"/>
    </source>
</evidence>
<evidence type="ECO:0000313" key="2">
    <source>
        <dbReference type="Proteomes" id="UP001197378"/>
    </source>
</evidence>
<organism evidence="1 2">
    <name type="scientific">Igneacidithiobacillus copahuensis</name>
    <dbReference type="NCBI Taxonomy" id="2724909"/>
    <lineage>
        <taxon>Bacteria</taxon>
        <taxon>Pseudomonadati</taxon>
        <taxon>Pseudomonadota</taxon>
        <taxon>Acidithiobacillia</taxon>
        <taxon>Acidithiobacillales</taxon>
        <taxon>Acidithiobacillaceae</taxon>
        <taxon>Igneacidithiobacillus</taxon>
    </lineage>
</organism>
<accession>A0AAE3CKS5</accession>
<keyword evidence="2" id="KW-1185">Reference proteome</keyword>
<reference evidence="1" key="1">
    <citation type="journal article" date="2021" name="ISME J.">
        <title>Genomic evolution of the class Acidithiobacillia: deep-branching Proteobacteria living in extreme acidic conditions.</title>
        <authorList>
            <person name="Moya-Beltran A."/>
            <person name="Beard S."/>
            <person name="Rojas-Villalobos C."/>
            <person name="Issotta F."/>
            <person name="Gallardo Y."/>
            <person name="Ulloa R."/>
            <person name="Giaveno A."/>
            <person name="Degli Esposti M."/>
            <person name="Johnson D.B."/>
            <person name="Quatrini R."/>
        </authorList>
    </citation>
    <scope>NUCLEOTIDE SEQUENCE</scope>
    <source>
        <strain evidence="1">VAN18-1</strain>
    </source>
</reference>